<evidence type="ECO:0000256" key="1">
    <source>
        <dbReference type="ARBA" id="ARBA00004196"/>
    </source>
</evidence>
<dbReference type="GO" id="GO:0016209">
    <property type="term" value="F:antioxidant activity"/>
    <property type="evidence" value="ECO:0007669"/>
    <property type="project" value="InterPro"/>
</dbReference>
<dbReference type="Proteomes" id="UP000322214">
    <property type="component" value="Chromosome"/>
</dbReference>
<dbReference type="Pfam" id="PF00578">
    <property type="entry name" value="AhpC-TSA"/>
    <property type="match status" value="1"/>
</dbReference>
<dbReference type="EMBL" id="CP042912">
    <property type="protein sequence ID" value="QEG21743.1"/>
    <property type="molecule type" value="Genomic_DNA"/>
</dbReference>
<dbReference type="GO" id="GO:0030313">
    <property type="term" value="C:cell envelope"/>
    <property type="evidence" value="ECO:0007669"/>
    <property type="project" value="UniProtKB-SubCell"/>
</dbReference>
<feature type="signal peptide" evidence="5">
    <location>
        <begin position="1"/>
        <end position="31"/>
    </location>
</feature>
<keyword evidence="3" id="KW-1015">Disulfide bond</keyword>
<dbReference type="Gene3D" id="3.40.30.10">
    <property type="entry name" value="Glutaredoxin"/>
    <property type="match status" value="1"/>
</dbReference>
<dbReference type="KEGG" id="mff:MFFC18_16020"/>
<evidence type="ECO:0000313" key="8">
    <source>
        <dbReference type="Proteomes" id="UP000322214"/>
    </source>
</evidence>
<protein>
    <submittedName>
        <fullName evidence="7">Thiol-disulfide oxidoreductase ResA</fullName>
    </submittedName>
</protein>
<organism evidence="7 8">
    <name type="scientific">Mariniblastus fucicola</name>
    <dbReference type="NCBI Taxonomy" id="980251"/>
    <lineage>
        <taxon>Bacteria</taxon>
        <taxon>Pseudomonadati</taxon>
        <taxon>Planctomycetota</taxon>
        <taxon>Planctomycetia</taxon>
        <taxon>Pirellulales</taxon>
        <taxon>Pirellulaceae</taxon>
        <taxon>Mariniblastus</taxon>
    </lineage>
</organism>
<evidence type="ECO:0000256" key="4">
    <source>
        <dbReference type="ARBA" id="ARBA00023284"/>
    </source>
</evidence>
<comment type="subcellular location">
    <subcellularLocation>
        <location evidence="1">Cell envelope</location>
    </subcellularLocation>
</comment>
<dbReference type="InterPro" id="IPR013766">
    <property type="entry name" value="Thioredoxin_domain"/>
</dbReference>
<dbReference type="InterPro" id="IPR000866">
    <property type="entry name" value="AhpC/TSA"/>
</dbReference>
<evidence type="ECO:0000313" key="7">
    <source>
        <dbReference type="EMBL" id="QEG21743.1"/>
    </source>
</evidence>
<dbReference type="AlphaFoldDB" id="A0A5B9PG52"/>
<evidence type="ECO:0000256" key="5">
    <source>
        <dbReference type="SAM" id="SignalP"/>
    </source>
</evidence>
<proteinExistence type="predicted"/>
<dbReference type="STRING" id="980251.GCA_001642875_03203"/>
<sequence precursor="true">MNCFRPSSFLITGLVAALGFHSLFLANDSYANENRPKLSVGSKAPKLDIEHWLSMPDGFEEVKRFKKGNVYVVEFWATWCGPCRRAIPHISEVAEKYAEQGVQVISVSSEKLKEVEVFLPKRAKKDSPETFAELTSKYCLTCDPDGSVRKEIFRAAGQTGIPSAFIIGKTGHVEWIGYPTRIDGPLEQVVEGTWDRDAFKETFERNYRLKRNKKEIAKHIKENKHNLAVNQIFKMVKDYEGRDRQQWQLKGLEICLENGLRRTEKDFKNIAKEHFKDATMMNSMAWSVVSATEKGAELKPEILELARTAIDLSVKAERSAASLDTLAHIAELEGNLEEAIEVQTEAVEKADEKIKAELEAYLESLVAKRK</sequence>
<dbReference type="OrthoDB" id="288837at2"/>
<dbReference type="RefSeq" id="WP_075085426.1">
    <property type="nucleotide sequence ID" value="NZ_CP042912.1"/>
</dbReference>
<dbReference type="InterPro" id="IPR036249">
    <property type="entry name" value="Thioredoxin-like_sf"/>
</dbReference>
<dbReference type="GO" id="GO:0017004">
    <property type="term" value="P:cytochrome complex assembly"/>
    <property type="evidence" value="ECO:0007669"/>
    <property type="project" value="UniProtKB-KW"/>
</dbReference>
<accession>A0A5B9PG52</accession>
<dbReference type="CDD" id="cd02966">
    <property type="entry name" value="TlpA_like_family"/>
    <property type="match status" value="1"/>
</dbReference>
<name>A0A5B9PG52_9BACT</name>
<dbReference type="PROSITE" id="PS51352">
    <property type="entry name" value="THIOREDOXIN_2"/>
    <property type="match status" value="1"/>
</dbReference>
<evidence type="ECO:0000259" key="6">
    <source>
        <dbReference type="PROSITE" id="PS51352"/>
    </source>
</evidence>
<dbReference type="GO" id="GO:0016491">
    <property type="term" value="F:oxidoreductase activity"/>
    <property type="evidence" value="ECO:0007669"/>
    <property type="project" value="InterPro"/>
</dbReference>
<evidence type="ECO:0000256" key="2">
    <source>
        <dbReference type="ARBA" id="ARBA00022748"/>
    </source>
</evidence>
<evidence type="ECO:0000256" key="3">
    <source>
        <dbReference type="ARBA" id="ARBA00023157"/>
    </source>
</evidence>
<feature type="chain" id="PRO_5022745285" evidence="5">
    <location>
        <begin position="32"/>
        <end position="370"/>
    </location>
</feature>
<keyword evidence="5" id="KW-0732">Signal</keyword>
<feature type="domain" description="Thioredoxin" evidence="6">
    <location>
        <begin position="38"/>
        <end position="199"/>
    </location>
</feature>
<dbReference type="SUPFAM" id="SSF52833">
    <property type="entry name" value="Thioredoxin-like"/>
    <property type="match status" value="1"/>
</dbReference>
<dbReference type="PANTHER" id="PTHR42852">
    <property type="entry name" value="THIOL:DISULFIDE INTERCHANGE PROTEIN DSBE"/>
    <property type="match status" value="1"/>
</dbReference>
<keyword evidence="4" id="KW-0676">Redox-active center</keyword>
<keyword evidence="8" id="KW-1185">Reference proteome</keyword>
<gene>
    <name evidence="7" type="primary">resA_2</name>
    <name evidence="7" type="ORF">MFFC18_16020</name>
</gene>
<reference evidence="7 8" key="1">
    <citation type="submission" date="2019-08" db="EMBL/GenBank/DDBJ databases">
        <title>Deep-cultivation of Planctomycetes and their phenomic and genomic characterization uncovers novel biology.</title>
        <authorList>
            <person name="Wiegand S."/>
            <person name="Jogler M."/>
            <person name="Boedeker C."/>
            <person name="Pinto D."/>
            <person name="Vollmers J."/>
            <person name="Rivas-Marin E."/>
            <person name="Kohn T."/>
            <person name="Peeters S.H."/>
            <person name="Heuer A."/>
            <person name="Rast P."/>
            <person name="Oberbeckmann S."/>
            <person name="Bunk B."/>
            <person name="Jeske O."/>
            <person name="Meyerdierks A."/>
            <person name="Storesund J.E."/>
            <person name="Kallscheuer N."/>
            <person name="Luecker S."/>
            <person name="Lage O.M."/>
            <person name="Pohl T."/>
            <person name="Merkel B.J."/>
            <person name="Hornburger P."/>
            <person name="Mueller R.-W."/>
            <person name="Bruemmer F."/>
            <person name="Labrenz M."/>
            <person name="Spormann A.M."/>
            <person name="Op den Camp H."/>
            <person name="Overmann J."/>
            <person name="Amann R."/>
            <person name="Jetten M.S.M."/>
            <person name="Mascher T."/>
            <person name="Medema M.H."/>
            <person name="Devos D.P."/>
            <person name="Kaster A.-K."/>
            <person name="Ovreas L."/>
            <person name="Rohde M."/>
            <person name="Galperin M.Y."/>
            <person name="Jogler C."/>
        </authorList>
    </citation>
    <scope>NUCLEOTIDE SEQUENCE [LARGE SCALE GENOMIC DNA]</scope>
    <source>
        <strain evidence="7 8">FC18</strain>
    </source>
</reference>
<dbReference type="InterPro" id="IPR050553">
    <property type="entry name" value="Thioredoxin_ResA/DsbE_sf"/>
</dbReference>
<dbReference type="PANTHER" id="PTHR42852:SF6">
    <property type="entry name" value="THIOL:DISULFIDE INTERCHANGE PROTEIN DSBE"/>
    <property type="match status" value="1"/>
</dbReference>
<keyword evidence="2" id="KW-0201">Cytochrome c-type biogenesis</keyword>